<dbReference type="InterPro" id="IPR011604">
    <property type="entry name" value="PDDEXK-like_dom_sf"/>
</dbReference>
<dbReference type="Proteomes" id="UP000078542">
    <property type="component" value="Unassembled WGS sequence"/>
</dbReference>
<dbReference type="PANTHER" id="PTHR46609">
    <property type="entry name" value="EXONUCLEASE, PHAGE-TYPE/RECB, C-TERMINAL DOMAIN-CONTAINING PROTEIN"/>
    <property type="match status" value="1"/>
</dbReference>
<name>A0A151I714_9HYME</name>
<dbReference type="InterPro" id="IPR011335">
    <property type="entry name" value="Restrct_endonuc-II-like"/>
</dbReference>
<dbReference type="SUPFAM" id="SSF52980">
    <property type="entry name" value="Restriction endonuclease-like"/>
    <property type="match status" value="1"/>
</dbReference>
<evidence type="ECO:0000313" key="2">
    <source>
        <dbReference type="EMBL" id="KYM93672.1"/>
    </source>
</evidence>
<sequence>MKSLLKLKYEIRTCCQSFLSSLIEDSPQTICEETFHDRSKWLKHRQFRITGARCYGIYTYTKNKKPQWETKALKYFYPKVFKPTKEMKHGIEHESEARKTYCDEKEVEVIQFGLIVPSENSWLGYSPDGVVFNEDGNPVKLIEIKCPFIGKKETASNILTKLSYVRLPEKTLQENHEYYGQVQLGMAILNLKKTDFIIYASFDNSIVVIPVNIDFKFLNMMLPALKLA</sequence>
<dbReference type="PANTHER" id="PTHR46609:SF8">
    <property type="entry name" value="YQAJ VIRAL RECOMBINASE DOMAIN-CONTAINING PROTEIN"/>
    <property type="match status" value="1"/>
</dbReference>
<dbReference type="GO" id="GO:0006281">
    <property type="term" value="P:DNA repair"/>
    <property type="evidence" value="ECO:0007669"/>
    <property type="project" value="UniProtKB-ARBA"/>
</dbReference>
<dbReference type="AlphaFoldDB" id="A0A151I714"/>
<dbReference type="STRING" id="456900.A0A151I714"/>
<feature type="domain" description="YqaJ viral recombinase" evidence="1">
    <location>
        <begin position="40"/>
        <end position="188"/>
    </location>
</feature>
<dbReference type="InterPro" id="IPR019080">
    <property type="entry name" value="YqaJ_viral_recombinase"/>
</dbReference>
<evidence type="ECO:0000313" key="3">
    <source>
        <dbReference type="Proteomes" id="UP000078542"/>
    </source>
</evidence>
<protein>
    <recommendedName>
        <fullName evidence="1">YqaJ viral recombinase domain-containing protein</fullName>
    </recommendedName>
</protein>
<reference evidence="2 3" key="1">
    <citation type="submission" date="2016-03" db="EMBL/GenBank/DDBJ databases">
        <title>Cyphomyrmex costatus WGS genome.</title>
        <authorList>
            <person name="Nygaard S."/>
            <person name="Hu H."/>
            <person name="Boomsma J."/>
            <person name="Zhang G."/>
        </authorList>
    </citation>
    <scope>NUCLEOTIDE SEQUENCE [LARGE SCALE GENOMIC DNA]</scope>
    <source>
        <strain evidence="2">MS0001</strain>
        <tissue evidence="2">Whole body</tissue>
    </source>
</reference>
<dbReference type="InterPro" id="IPR051703">
    <property type="entry name" value="NF-kappa-B_Signaling_Reg"/>
</dbReference>
<dbReference type="Gene3D" id="3.90.320.10">
    <property type="match status" value="1"/>
</dbReference>
<evidence type="ECO:0000259" key="1">
    <source>
        <dbReference type="Pfam" id="PF09588"/>
    </source>
</evidence>
<organism evidence="2 3">
    <name type="scientific">Cyphomyrmex costatus</name>
    <dbReference type="NCBI Taxonomy" id="456900"/>
    <lineage>
        <taxon>Eukaryota</taxon>
        <taxon>Metazoa</taxon>
        <taxon>Ecdysozoa</taxon>
        <taxon>Arthropoda</taxon>
        <taxon>Hexapoda</taxon>
        <taxon>Insecta</taxon>
        <taxon>Pterygota</taxon>
        <taxon>Neoptera</taxon>
        <taxon>Endopterygota</taxon>
        <taxon>Hymenoptera</taxon>
        <taxon>Apocrita</taxon>
        <taxon>Aculeata</taxon>
        <taxon>Formicoidea</taxon>
        <taxon>Formicidae</taxon>
        <taxon>Myrmicinae</taxon>
        <taxon>Cyphomyrmex</taxon>
    </lineage>
</organism>
<keyword evidence="3" id="KW-1185">Reference proteome</keyword>
<accession>A0A151I714</accession>
<dbReference type="CDD" id="cd22343">
    <property type="entry name" value="PDDEXK_lambda_exonuclease-like"/>
    <property type="match status" value="1"/>
</dbReference>
<dbReference type="EMBL" id="KQ978477">
    <property type="protein sequence ID" value="KYM93672.1"/>
    <property type="molecule type" value="Genomic_DNA"/>
</dbReference>
<proteinExistence type="predicted"/>
<gene>
    <name evidence="2" type="ORF">ALC62_15722</name>
</gene>
<dbReference type="Pfam" id="PF09588">
    <property type="entry name" value="YqaJ"/>
    <property type="match status" value="1"/>
</dbReference>